<feature type="transmembrane region" description="Helical" evidence="1">
    <location>
        <begin position="125"/>
        <end position="144"/>
    </location>
</feature>
<protein>
    <recommendedName>
        <fullName evidence="4">CAAX protease self-immunity</fullName>
    </recommendedName>
</protein>
<evidence type="ECO:0008006" key="4">
    <source>
        <dbReference type="Google" id="ProtNLM"/>
    </source>
</evidence>
<sequence length="175" mass="20591">MKVLLDFEEVISNKLEESFFNNLIWSCFGAVFFSPLVEETAFRLSLRRNVYFPASIIICLVFLLSSTYIYTQVSCILFILLILVNQYKKNFSHKLIEISLICFSVISFVLIHFDNYDKRELHSLNPFEIVLLFMPQFILCIILTKVRLETCFINSLIIHSLYNLIILTFALIFNY</sequence>
<evidence type="ECO:0000313" key="3">
    <source>
        <dbReference type="Proteomes" id="UP000198381"/>
    </source>
</evidence>
<accession>A0ABX4CZU3</accession>
<feature type="transmembrane region" description="Helical" evidence="1">
    <location>
        <begin position="151"/>
        <end position="173"/>
    </location>
</feature>
<proteinExistence type="predicted"/>
<keyword evidence="1" id="KW-0472">Membrane</keyword>
<reference evidence="2 3" key="1">
    <citation type="submission" date="2016-11" db="EMBL/GenBank/DDBJ databases">
        <title>Whole genomes of Flavobacteriaceae.</title>
        <authorList>
            <person name="Stine C."/>
            <person name="Li C."/>
            <person name="Tadesse D."/>
        </authorList>
    </citation>
    <scope>NUCLEOTIDE SEQUENCE [LARGE SCALE GENOMIC DNA]</scope>
    <source>
        <strain evidence="2 3">CCUG 60112</strain>
    </source>
</reference>
<gene>
    <name evidence="2" type="ORF">B0A81_03440</name>
</gene>
<feature type="transmembrane region" description="Helical" evidence="1">
    <location>
        <begin position="95"/>
        <end position="113"/>
    </location>
</feature>
<evidence type="ECO:0000313" key="2">
    <source>
        <dbReference type="EMBL" id="OXB10624.1"/>
    </source>
</evidence>
<feature type="transmembrane region" description="Helical" evidence="1">
    <location>
        <begin position="20"/>
        <end position="38"/>
    </location>
</feature>
<keyword evidence="1" id="KW-1133">Transmembrane helix</keyword>
<organism evidence="2 3">
    <name type="scientific">Flavobacterium plurextorum</name>
    <dbReference type="NCBI Taxonomy" id="1114867"/>
    <lineage>
        <taxon>Bacteria</taxon>
        <taxon>Pseudomonadati</taxon>
        <taxon>Bacteroidota</taxon>
        <taxon>Flavobacteriia</taxon>
        <taxon>Flavobacteriales</taxon>
        <taxon>Flavobacteriaceae</taxon>
        <taxon>Flavobacterium</taxon>
    </lineage>
</organism>
<feature type="transmembrane region" description="Helical" evidence="1">
    <location>
        <begin position="50"/>
        <end position="83"/>
    </location>
</feature>
<keyword evidence="1" id="KW-0812">Transmembrane</keyword>
<evidence type="ECO:0000256" key="1">
    <source>
        <dbReference type="SAM" id="Phobius"/>
    </source>
</evidence>
<keyword evidence="3" id="KW-1185">Reference proteome</keyword>
<name>A0ABX4CZU3_9FLAO</name>
<dbReference type="EMBL" id="MUHD01000005">
    <property type="protein sequence ID" value="OXB10624.1"/>
    <property type="molecule type" value="Genomic_DNA"/>
</dbReference>
<dbReference type="Proteomes" id="UP000198381">
    <property type="component" value="Unassembled WGS sequence"/>
</dbReference>
<comment type="caution">
    <text evidence="2">The sequence shown here is derived from an EMBL/GenBank/DDBJ whole genome shotgun (WGS) entry which is preliminary data.</text>
</comment>